<evidence type="ECO:0008006" key="7">
    <source>
        <dbReference type="Google" id="ProtNLM"/>
    </source>
</evidence>
<evidence type="ECO:0000256" key="1">
    <source>
        <dbReference type="ARBA" id="ARBA00022679"/>
    </source>
</evidence>
<dbReference type="PANTHER" id="PTHR43775:SF51">
    <property type="entry name" value="INACTIVE PHENOLPHTHIOCEROL SYNTHESIS POLYKETIDE SYNTHASE TYPE I PKS1-RELATED"/>
    <property type="match status" value="1"/>
</dbReference>
<dbReference type="Gene3D" id="3.30.70.3290">
    <property type="match status" value="1"/>
</dbReference>
<evidence type="ECO:0000259" key="3">
    <source>
        <dbReference type="Pfam" id="PF00698"/>
    </source>
</evidence>
<dbReference type="Pfam" id="PF16197">
    <property type="entry name" value="KAsynt_C_assoc"/>
    <property type="match status" value="1"/>
</dbReference>
<dbReference type="GO" id="GO:0004312">
    <property type="term" value="F:fatty acid synthase activity"/>
    <property type="evidence" value="ECO:0007669"/>
    <property type="project" value="TreeGrafter"/>
</dbReference>
<gene>
    <name evidence="5" type="ORF">VR44_40345</name>
</gene>
<dbReference type="SUPFAM" id="SSF53901">
    <property type="entry name" value="Thiolase-like"/>
    <property type="match status" value="1"/>
</dbReference>
<dbReference type="InterPro" id="IPR016035">
    <property type="entry name" value="Acyl_Trfase/lysoPLipase"/>
</dbReference>
<dbReference type="Proteomes" id="UP000033551">
    <property type="component" value="Unassembled WGS sequence"/>
</dbReference>
<feature type="non-terminal residue" evidence="5">
    <location>
        <position position="234"/>
    </location>
</feature>
<dbReference type="InterPro" id="IPR050091">
    <property type="entry name" value="PKS_NRPS_Biosynth_Enz"/>
</dbReference>
<dbReference type="OrthoDB" id="3540929at2"/>
<evidence type="ECO:0000259" key="4">
    <source>
        <dbReference type="Pfam" id="PF16197"/>
    </source>
</evidence>
<feature type="domain" description="Polyketide synthase C-terminal extension" evidence="4">
    <location>
        <begin position="2"/>
        <end position="120"/>
    </location>
</feature>
<dbReference type="InterPro" id="IPR032821">
    <property type="entry name" value="PKS_assoc"/>
</dbReference>
<keyword evidence="2" id="KW-0511">Multifunctional enzyme</keyword>
<comment type="caution">
    <text evidence="5">The sequence shown here is derived from an EMBL/GenBank/DDBJ whole genome shotgun (WGS) entry which is preliminary data.</text>
</comment>
<evidence type="ECO:0000256" key="2">
    <source>
        <dbReference type="ARBA" id="ARBA00023268"/>
    </source>
</evidence>
<dbReference type="GO" id="GO:0006633">
    <property type="term" value="P:fatty acid biosynthetic process"/>
    <property type="evidence" value="ECO:0007669"/>
    <property type="project" value="TreeGrafter"/>
</dbReference>
<proteinExistence type="predicted"/>
<evidence type="ECO:0000313" key="6">
    <source>
        <dbReference type="Proteomes" id="UP000033551"/>
    </source>
</evidence>
<feature type="non-terminal residue" evidence="5">
    <location>
        <position position="1"/>
    </location>
</feature>
<feature type="domain" description="Malonyl-CoA:ACP transacylase (MAT)" evidence="3">
    <location>
        <begin position="157"/>
        <end position="233"/>
    </location>
</feature>
<keyword evidence="1" id="KW-0808">Transferase</keyword>
<name>A0A0F4I3Y1_9ACTN</name>
<reference evidence="5 6" key="1">
    <citation type="submission" date="2015-02" db="EMBL/GenBank/DDBJ databases">
        <authorList>
            <person name="Ju K.-S."/>
            <person name="Doroghazi J.R."/>
            <person name="Metcalf W."/>
        </authorList>
    </citation>
    <scope>NUCLEOTIDE SEQUENCE [LARGE SCALE GENOMIC DNA]</scope>
    <source>
        <strain evidence="5 6">NRRL ISP-5550</strain>
    </source>
</reference>
<dbReference type="SUPFAM" id="SSF52151">
    <property type="entry name" value="FabD/lysophospholipase-like"/>
    <property type="match status" value="1"/>
</dbReference>
<dbReference type="Pfam" id="PF00698">
    <property type="entry name" value="Acyl_transf_1"/>
    <property type="match status" value="1"/>
</dbReference>
<dbReference type="EMBL" id="JZWV01001729">
    <property type="protein sequence ID" value="KJY16632.1"/>
    <property type="molecule type" value="Genomic_DNA"/>
</dbReference>
<dbReference type="Gene3D" id="3.40.47.10">
    <property type="match status" value="1"/>
</dbReference>
<dbReference type="RefSeq" id="WP_045952675.1">
    <property type="nucleotide sequence ID" value="NZ_JZWV01001729.1"/>
</dbReference>
<evidence type="ECO:0000313" key="5">
    <source>
        <dbReference type="EMBL" id="KJY16632.1"/>
    </source>
</evidence>
<dbReference type="AlphaFoldDB" id="A0A0F4I3Y1"/>
<organism evidence="5 6">
    <name type="scientific">Streptomyces katrae</name>
    <dbReference type="NCBI Taxonomy" id="68223"/>
    <lineage>
        <taxon>Bacteria</taxon>
        <taxon>Bacillati</taxon>
        <taxon>Actinomycetota</taxon>
        <taxon>Actinomycetes</taxon>
        <taxon>Kitasatosporales</taxon>
        <taxon>Streptomycetaceae</taxon>
        <taxon>Streptomyces</taxon>
    </lineage>
</organism>
<dbReference type="InterPro" id="IPR016039">
    <property type="entry name" value="Thiolase-like"/>
</dbReference>
<accession>A0A0F4I3Y1</accession>
<keyword evidence="6" id="KW-1185">Reference proteome</keyword>
<dbReference type="InterPro" id="IPR001227">
    <property type="entry name" value="Ac_transferase_dom_sf"/>
</dbReference>
<dbReference type="PANTHER" id="PTHR43775">
    <property type="entry name" value="FATTY ACID SYNTHASE"/>
    <property type="match status" value="1"/>
</dbReference>
<dbReference type="Gene3D" id="3.40.366.10">
    <property type="entry name" value="Malonyl-Coenzyme A Acyl Carrier Protein, domain 2"/>
    <property type="match status" value="1"/>
</dbReference>
<dbReference type="InterPro" id="IPR014043">
    <property type="entry name" value="Acyl_transferase_dom"/>
</dbReference>
<protein>
    <recommendedName>
        <fullName evidence="7">Polyketide synthase</fullName>
    </recommendedName>
</protein>
<sequence length="234" mass="24541">EPSPHIDWTSGAVRLLTEPVEWTDGPRPRRAAVSSFGFSGTNAHVVLEQAPEPAPEPAAEAGPAAPFAAPWLLSAKTPDALRAQARSLLPYAQDPGRAALDVAYSLATGRNALEHRAAVIAPDPAGTREALTALADGAPSRAVVRATAVAGSGKHAFLFSGQGSQRLGMGRELHAVFPVFARAFDAACAALDPHLELPLRDVVFGDDAELLGETRFTQPALFAVEVALFRLVES</sequence>